<sequence>MSRGKSSPLQTLPHVTQRFGDGLNPARRPPPVRAGVRPYIPKRQRLAPSVGTADPQNPGEPDPGGLTRDSHTMSDVSARIKPYLSHKPGAAGIPRRLLMSLGGHRGPVNTVRWCPVPHLSHLLLSASMDKTFKAHVTSGLSDEEFLIVS</sequence>
<dbReference type="OrthoDB" id="256303at2759"/>
<proteinExistence type="predicted"/>
<dbReference type="AlphaFoldDB" id="A0A4Z2FLR2"/>
<evidence type="ECO:0000256" key="1">
    <source>
        <dbReference type="SAM" id="MobiDB-lite"/>
    </source>
</evidence>
<gene>
    <name evidence="2" type="primary">WDR25_1</name>
    <name evidence="2" type="ORF">EYF80_047998</name>
</gene>
<dbReference type="Proteomes" id="UP000314294">
    <property type="component" value="Unassembled WGS sequence"/>
</dbReference>
<name>A0A4Z2FLR2_9TELE</name>
<reference evidence="2 3" key="1">
    <citation type="submission" date="2019-03" db="EMBL/GenBank/DDBJ databases">
        <title>First draft genome of Liparis tanakae, snailfish: a comprehensive survey of snailfish specific genes.</title>
        <authorList>
            <person name="Kim W."/>
            <person name="Song I."/>
            <person name="Jeong J.-H."/>
            <person name="Kim D."/>
            <person name="Kim S."/>
            <person name="Ryu S."/>
            <person name="Song J.Y."/>
            <person name="Lee S.K."/>
        </authorList>
    </citation>
    <scope>NUCLEOTIDE SEQUENCE [LARGE SCALE GENOMIC DNA]</scope>
    <source>
        <tissue evidence="2">Muscle</tissue>
    </source>
</reference>
<dbReference type="InterPro" id="IPR015943">
    <property type="entry name" value="WD40/YVTN_repeat-like_dom_sf"/>
</dbReference>
<dbReference type="EMBL" id="SRLO01001078">
    <property type="protein sequence ID" value="TNN41820.1"/>
    <property type="molecule type" value="Genomic_DNA"/>
</dbReference>
<dbReference type="Gene3D" id="2.130.10.10">
    <property type="entry name" value="YVTN repeat-like/Quinoprotein amine dehydrogenase"/>
    <property type="match status" value="1"/>
</dbReference>
<organism evidence="2 3">
    <name type="scientific">Liparis tanakae</name>
    <name type="common">Tanaka's snailfish</name>
    <dbReference type="NCBI Taxonomy" id="230148"/>
    <lineage>
        <taxon>Eukaryota</taxon>
        <taxon>Metazoa</taxon>
        <taxon>Chordata</taxon>
        <taxon>Craniata</taxon>
        <taxon>Vertebrata</taxon>
        <taxon>Euteleostomi</taxon>
        <taxon>Actinopterygii</taxon>
        <taxon>Neopterygii</taxon>
        <taxon>Teleostei</taxon>
        <taxon>Neoteleostei</taxon>
        <taxon>Acanthomorphata</taxon>
        <taxon>Eupercaria</taxon>
        <taxon>Perciformes</taxon>
        <taxon>Cottioidei</taxon>
        <taxon>Cottales</taxon>
        <taxon>Liparidae</taxon>
        <taxon>Liparis</taxon>
    </lineage>
</organism>
<dbReference type="PANTHER" id="PTHR44566:SF1">
    <property type="entry name" value="WD REPEAT-CONTAINING PROTEIN 25"/>
    <property type="match status" value="1"/>
</dbReference>
<feature type="compositionally biased region" description="Polar residues" evidence="1">
    <location>
        <begin position="1"/>
        <end position="14"/>
    </location>
</feature>
<protein>
    <submittedName>
        <fullName evidence="2">WD repeat-containing protein 25</fullName>
    </submittedName>
</protein>
<keyword evidence="3" id="KW-1185">Reference proteome</keyword>
<comment type="caution">
    <text evidence="2">The sequence shown here is derived from an EMBL/GenBank/DDBJ whole genome shotgun (WGS) entry which is preliminary data.</text>
</comment>
<feature type="region of interest" description="Disordered" evidence="1">
    <location>
        <begin position="1"/>
        <end position="74"/>
    </location>
</feature>
<dbReference type="PANTHER" id="PTHR44566">
    <property type="entry name" value="TRANSDUCIN/WD40 REPEAT-LIKE SUPERFAMILY PROTEIN"/>
    <property type="match status" value="1"/>
</dbReference>
<evidence type="ECO:0000313" key="3">
    <source>
        <dbReference type="Proteomes" id="UP000314294"/>
    </source>
</evidence>
<evidence type="ECO:0000313" key="2">
    <source>
        <dbReference type="EMBL" id="TNN41820.1"/>
    </source>
</evidence>
<dbReference type="InterPro" id="IPR053053">
    <property type="entry name" value="WD_repeat_protein"/>
</dbReference>
<accession>A0A4Z2FLR2</accession>